<dbReference type="PANTHER" id="PTHR11360:SF260">
    <property type="entry name" value="MFS DOMAIN-CONTAINING PROTEIN"/>
    <property type="match status" value="1"/>
</dbReference>
<keyword evidence="3" id="KW-0472">Membrane</keyword>
<dbReference type="PROSITE" id="PS50850">
    <property type="entry name" value="MFS"/>
    <property type="match status" value="1"/>
</dbReference>
<feature type="transmembrane region" description="Helical" evidence="3">
    <location>
        <begin position="128"/>
        <end position="151"/>
    </location>
</feature>
<keyword evidence="3" id="KW-1133">Transmembrane helix</keyword>
<dbReference type="GO" id="GO:0015718">
    <property type="term" value="P:monocarboxylic acid transport"/>
    <property type="evidence" value="ECO:0000318"/>
    <property type="project" value="GO_Central"/>
</dbReference>
<organism evidence="6 7">
    <name type="scientific">Helobdella robusta</name>
    <name type="common">Californian leech</name>
    <dbReference type="NCBI Taxonomy" id="6412"/>
    <lineage>
        <taxon>Eukaryota</taxon>
        <taxon>Metazoa</taxon>
        <taxon>Spiralia</taxon>
        <taxon>Lophotrochozoa</taxon>
        <taxon>Annelida</taxon>
        <taxon>Clitellata</taxon>
        <taxon>Hirudinea</taxon>
        <taxon>Rhynchobdellida</taxon>
        <taxon>Glossiphoniidae</taxon>
        <taxon>Helobdella</taxon>
    </lineage>
</organism>
<keyword evidence="3" id="KW-0812">Transmembrane</keyword>
<dbReference type="Proteomes" id="UP000015101">
    <property type="component" value="Unassembled WGS sequence"/>
</dbReference>
<dbReference type="InterPro" id="IPR020846">
    <property type="entry name" value="MFS_dom"/>
</dbReference>
<dbReference type="EMBL" id="AMQM01005099">
    <property type="status" value="NOT_ANNOTATED_CDS"/>
    <property type="molecule type" value="Genomic_DNA"/>
</dbReference>
<name>T1F8N6_HELRO</name>
<dbReference type="GO" id="GO:0005886">
    <property type="term" value="C:plasma membrane"/>
    <property type="evidence" value="ECO:0000318"/>
    <property type="project" value="GO_Central"/>
</dbReference>
<dbReference type="AlphaFoldDB" id="T1F8N6"/>
<feature type="domain" description="Major facilitator superfamily (MFS) profile" evidence="4">
    <location>
        <begin position="89"/>
        <end position="527"/>
    </location>
</feature>
<dbReference type="PANTHER" id="PTHR11360">
    <property type="entry name" value="MONOCARBOXYLATE TRANSPORTER"/>
    <property type="match status" value="1"/>
</dbReference>
<feature type="region of interest" description="Disordered" evidence="2">
    <location>
        <begin position="1"/>
        <end position="65"/>
    </location>
</feature>
<dbReference type="CTD" id="20205185"/>
<feature type="transmembrane region" description="Helical" evidence="3">
    <location>
        <begin position="501"/>
        <end position="526"/>
    </location>
</feature>
<protein>
    <recommendedName>
        <fullName evidence="4">Major facilitator superfamily (MFS) profile domain-containing protein</fullName>
    </recommendedName>
</protein>
<dbReference type="eggNOG" id="KOG2504">
    <property type="taxonomic scope" value="Eukaryota"/>
</dbReference>
<reference evidence="7" key="1">
    <citation type="submission" date="2012-12" db="EMBL/GenBank/DDBJ databases">
        <authorList>
            <person name="Hellsten U."/>
            <person name="Grimwood J."/>
            <person name="Chapman J.A."/>
            <person name="Shapiro H."/>
            <person name="Aerts A."/>
            <person name="Otillar R.P."/>
            <person name="Terry A.Y."/>
            <person name="Boore J.L."/>
            <person name="Simakov O."/>
            <person name="Marletaz F."/>
            <person name="Cho S.-J."/>
            <person name="Edsinger-Gonzales E."/>
            <person name="Havlak P."/>
            <person name="Kuo D.-H."/>
            <person name="Larsson T."/>
            <person name="Lv J."/>
            <person name="Arendt D."/>
            <person name="Savage R."/>
            <person name="Osoegawa K."/>
            <person name="de Jong P."/>
            <person name="Lindberg D.R."/>
            <person name="Seaver E.C."/>
            <person name="Weisblat D.A."/>
            <person name="Putnam N.H."/>
            <person name="Grigoriev I.V."/>
            <person name="Rokhsar D.S."/>
        </authorList>
    </citation>
    <scope>NUCLEOTIDE SEQUENCE</scope>
</reference>
<reference evidence="6" key="3">
    <citation type="submission" date="2015-06" db="UniProtKB">
        <authorList>
            <consortium name="EnsemblMetazoa"/>
        </authorList>
    </citation>
    <scope>IDENTIFICATION</scope>
</reference>
<sequence length="540" mass="58128">MSEEENQDIQLKSISPKYREGAGEASSDHLLLNSHHERHDDSNNKLSSASTIANNSPTTKITTVTENSSSKATPLASIKEVEVEVDGCYGILVAIASFLSCYVVGLVFIAFSILYPELVIYFEAKKGTIGWIGSLYLATGNLCGIMLGVGIQYFGCRVVAIAGAFVWSLGFFLSSFANNVVTLYFSYGIVGGVGFNMVTISSFVIVQKHFKKYRSLAAGLAAAGISLGTITSGPLTGFLIGYYGWRGALTILSGLTLNCCVFGSFYRYPRAIKSKVITIGEEPNNKIKTVSLKTSAPTSLTITTEKNNSTTPKQQQQQQPQNKQLSLMTKKLCKDLSDLSLFKNKQFTAACIATLLFNLGTSMFYQHTPSRALTYGIAKQPTYLIQSVVGFVTLTARIVGAVVGNCKCTDRILQYGLSILLGGLCLVFTSPATTFLSICVIASCCGFAAGLTMTIQTTVMTDIVGVALIHRAQAFILVFMGLGALISVPLAGSIYDLTKDYNIPFFLFGSFQIFGGLIMVVAHIVIKIASKRILEAPPKV</sequence>
<dbReference type="Pfam" id="PF07690">
    <property type="entry name" value="MFS_1"/>
    <property type="match status" value="1"/>
</dbReference>
<feature type="transmembrane region" description="Helical" evidence="3">
    <location>
        <begin position="218"/>
        <end position="242"/>
    </location>
</feature>
<dbReference type="InterPro" id="IPR036259">
    <property type="entry name" value="MFS_trans_sf"/>
</dbReference>
<dbReference type="SUPFAM" id="SSF103473">
    <property type="entry name" value="MFS general substrate transporter"/>
    <property type="match status" value="1"/>
</dbReference>
<dbReference type="InterPro" id="IPR050327">
    <property type="entry name" value="Proton-linked_MCT"/>
</dbReference>
<comment type="subcellular location">
    <subcellularLocation>
        <location evidence="1">Membrane</location>
        <topology evidence="1">Multi-pass membrane protein</topology>
    </subcellularLocation>
</comment>
<dbReference type="KEGG" id="hro:HELRODRAFT_174965"/>
<accession>T1F8N6</accession>
<dbReference type="RefSeq" id="XP_009020643.1">
    <property type="nucleotide sequence ID" value="XM_009022395.1"/>
</dbReference>
<dbReference type="InterPro" id="IPR011701">
    <property type="entry name" value="MFS"/>
</dbReference>
<feature type="transmembrane region" description="Helical" evidence="3">
    <location>
        <begin position="158"/>
        <end position="177"/>
    </location>
</feature>
<feature type="transmembrane region" description="Helical" evidence="3">
    <location>
        <begin position="183"/>
        <end position="206"/>
    </location>
</feature>
<feature type="transmembrane region" description="Helical" evidence="3">
    <location>
        <begin position="385"/>
        <end position="405"/>
    </location>
</feature>
<dbReference type="EnsemblMetazoa" id="HelroT174965">
    <property type="protein sequence ID" value="HelroP174965"/>
    <property type="gene ID" value="HelroG174965"/>
</dbReference>
<dbReference type="Gene3D" id="1.20.1250.20">
    <property type="entry name" value="MFS general substrate transporter like domains"/>
    <property type="match status" value="1"/>
</dbReference>
<dbReference type="GO" id="GO:0008028">
    <property type="term" value="F:monocarboxylic acid transmembrane transporter activity"/>
    <property type="evidence" value="ECO:0000318"/>
    <property type="project" value="GO_Central"/>
</dbReference>
<keyword evidence="7" id="KW-1185">Reference proteome</keyword>
<feature type="transmembrane region" description="Helical" evidence="3">
    <location>
        <begin position="474"/>
        <end position="495"/>
    </location>
</feature>
<feature type="compositionally biased region" description="Polar residues" evidence="2">
    <location>
        <begin position="44"/>
        <end position="65"/>
    </location>
</feature>
<dbReference type="OrthoDB" id="6141714at2759"/>
<feature type="transmembrane region" description="Helical" evidence="3">
    <location>
        <begin position="89"/>
        <end position="116"/>
    </location>
</feature>
<evidence type="ECO:0000256" key="2">
    <source>
        <dbReference type="SAM" id="MobiDB-lite"/>
    </source>
</evidence>
<dbReference type="GeneID" id="20205185"/>
<evidence type="ECO:0000313" key="5">
    <source>
        <dbReference type="EMBL" id="ESO01407.1"/>
    </source>
</evidence>
<dbReference type="EMBL" id="KB096785">
    <property type="protein sequence ID" value="ESO01407.1"/>
    <property type="molecule type" value="Genomic_DNA"/>
</dbReference>
<feature type="compositionally biased region" description="Basic and acidic residues" evidence="2">
    <location>
        <begin position="34"/>
        <end position="43"/>
    </location>
</feature>
<proteinExistence type="predicted"/>
<reference evidence="5 7" key="2">
    <citation type="journal article" date="2013" name="Nature">
        <title>Insights into bilaterian evolution from three spiralian genomes.</title>
        <authorList>
            <person name="Simakov O."/>
            <person name="Marletaz F."/>
            <person name="Cho S.J."/>
            <person name="Edsinger-Gonzales E."/>
            <person name="Havlak P."/>
            <person name="Hellsten U."/>
            <person name="Kuo D.H."/>
            <person name="Larsson T."/>
            <person name="Lv J."/>
            <person name="Arendt D."/>
            <person name="Savage R."/>
            <person name="Osoegawa K."/>
            <person name="de Jong P."/>
            <person name="Grimwood J."/>
            <person name="Chapman J.A."/>
            <person name="Shapiro H."/>
            <person name="Aerts A."/>
            <person name="Otillar R.P."/>
            <person name="Terry A.Y."/>
            <person name="Boore J.L."/>
            <person name="Grigoriev I.V."/>
            <person name="Lindberg D.R."/>
            <person name="Seaver E.C."/>
            <person name="Weisblat D.A."/>
            <person name="Putnam N.H."/>
            <person name="Rokhsar D.S."/>
        </authorList>
    </citation>
    <scope>NUCLEOTIDE SEQUENCE</scope>
</reference>
<evidence type="ECO:0000313" key="6">
    <source>
        <dbReference type="EnsemblMetazoa" id="HelroP174965"/>
    </source>
</evidence>
<dbReference type="InParanoid" id="T1F8N6"/>
<dbReference type="HOGENOM" id="CLU_001265_59_1_1"/>
<dbReference type="OMA" id="EICVETH"/>
<feature type="transmembrane region" description="Helical" evidence="3">
    <location>
        <begin position="347"/>
        <end position="365"/>
    </location>
</feature>
<evidence type="ECO:0000256" key="1">
    <source>
        <dbReference type="ARBA" id="ARBA00004141"/>
    </source>
</evidence>
<evidence type="ECO:0000313" key="7">
    <source>
        <dbReference type="Proteomes" id="UP000015101"/>
    </source>
</evidence>
<gene>
    <name evidence="6" type="primary">20205185</name>
    <name evidence="5" type="ORF">HELRODRAFT_174965</name>
</gene>
<evidence type="ECO:0000256" key="3">
    <source>
        <dbReference type="SAM" id="Phobius"/>
    </source>
</evidence>
<evidence type="ECO:0000259" key="4">
    <source>
        <dbReference type="PROSITE" id="PS50850"/>
    </source>
</evidence>
<feature type="transmembrane region" description="Helical" evidence="3">
    <location>
        <begin position="248"/>
        <end position="266"/>
    </location>
</feature>